<sequence>MRVIRKVLLPLGLAAGIAGGVLFSASSASASGFVPGGVYPSVQACSDAGNAGFPQGRWVGFYCQSLGYGQYELWVQPTY</sequence>
<evidence type="ECO:0000313" key="3">
    <source>
        <dbReference type="Proteomes" id="UP001500212"/>
    </source>
</evidence>
<protein>
    <recommendedName>
        <fullName evidence="4">Secreted protein</fullName>
    </recommendedName>
</protein>
<proteinExistence type="predicted"/>
<evidence type="ECO:0008006" key="4">
    <source>
        <dbReference type="Google" id="ProtNLM"/>
    </source>
</evidence>
<reference evidence="3" key="1">
    <citation type="journal article" date="2019" name="Int. J. Syst. Evol. Microbiol.">
        <title>The Global Catalogue of Microorganisms (GCM) 10K type strain sequencing project: providing services to taxonomists for standard genome sequencing and annotation.</title>
        <authorList>
            <consortium name="The Broad Institute Genomics Platform"/>
            <consortium name="The Broad Institute Genome Sequencing Center for Infectious Disease"/>
            <person name="Wu L."/>
            <person name="Ma J."/>
        </authorList>
    </citation>
    <scope>NUCLEOTIDE SEQUENCE [LARGE SCALE GENOMIC DNA]</scope>
    <source>
        <strain evidence="3">JCM 17938</strain>
    </source>
</reference>
<keyword evidence="3" id="KW-1185">Reference proteome</keyword>
<evidence type="ECO:0000256" key="1">
    <source>
        <dbReference type="SAM" id="SignalP"/>
    </source>
</evidence>
<evidence type="ECO:0000313" key="2">
    <source>
        <dbReference type="EMBL" id="GAA4617643.1"/>
    </source>
</evidence>
<gene>
    <name evidence="2" type="ORF">GCM10023195_78870</name>
</gene>
<comment type="caution">
    <text evidence="2">The sequence shown here is derived from an EMBL/GenBank/DDBJ whole genome shotgun (WGS) entry which is preliminary data.</text>
</comment>
<organism evidence="2 3">
    <name type="scientific">Actinoallomurus liliacearum</name>
    <dbReference type="NCBI Taxonomy" id="1080073"/>
    <lineage>
        <taxon>Bacteria</taxon>
        <taxon>Bacillati</taxon>
        <taxon>Actinomycetota</taxon>
        <taxon>Actinomycetes</taxon>
        <taxon>Streptosporangiales</taxon>
        <taxon>Thermomonosporaceae</taxon>
        <taxon>Actinoallomurus</taxon>
    </lineage>
</organism>
<dbReference type="Proteomes" id="UP001500212">
    <property type="component" value="Unassembled WGS sequence"/>
</dbReference>
<feature type="chain" id="PRO_5047005605" description="Secreted protein" evidence="1">
    <location>
        <begin position="31"/>
        <end position="79"/>
    </location>
</feature>
<keyword evidence="1" id="KW-0732">Signal</keyword>
<dbReference type="EMBL" id="BAABHJ010000040">
    <property type="protein sequence ID" value="GAA4617643.1"/>
    <property type="molecule type" value="Genomic_DNA"/>
</dbReference>
<name>A0ABP8U0P6_9ACTN</name>
<accession>A0ABP8U0P6</accession>
<feature type="signal peptide" evidence="1">
    <location>
        <begin position="1"/>
        <end position="30"/>
    </location>
</feature>